<comment type="caution">
    <text evidence="2">The sequence shown here is derived from an EMBL/GenBank/DDBJ whole genome shotgun (WGS) entry which is preliminary data.</text>
</comment>
<sequence length="123" mass="12509">MISSNLDPSFNQLAACSSFSSVRGPNSSPLTVVGSAFLSATALFQKAAEMGAKISSDNSIAPVPLRGFTGYCTSNMNSSGSVQEASSIGGGPNMGHIPVTTNGSYAGNPKTFGKITDARNQRG</sequence>
<evidence type="ECO:0000313" key="2">
    <source>
        <dbReference type="EMBL" id="CAK9133293.1"/>
    </source>
</evidence>
<evidence type="ECO:0000256" key="1">
    <source>
        <dbReference type="SAM" id="MobiDB-lite"/>
    </source>
</evidence>
<feature type="region of interest" description="Disordered" evidence="1">
    <location>
        <begin position="82"/>
        <end position="123"/>
    </location>
</feature>
<dbReference type="Proteomes" id="UP001642360">
    <property type="component" value="Unassembled WGS sequence"/>
</dbReference>
<keyword evidence="3" id="KW-1185">Reference proteome</keyword>
<gene>
    <name evidence="2" type="ORF">ILEXP_LOCUS191</name>
</gene>
<dbReference type="AlphaFoldDB" id="A0ABC8QL04"/>
<name>A0ABC8QL04_9AQUA</name>
<evidence type="ECO:0000313" key="3">
    <source>
        <dbReference type="Proteomes" id="UP001642360"/>
    </source>
</evidence>
<reference evidence="2 3" key="1">
    <citation type="submission" date="2024-02" db="EMBL/GenBank/DDBJ databases">
        <authorList>
            <person name="Vignale AGUSTIN F."/>
            <person name="Sosa J E."/>
            <person name="Modenutti C."/>
        </authorList>
    </citation>
    <scope>NUCLEOTIDE SEQUENCE [LARGE SCALE GENOMIC DNA]</scope>
</reference>
<dbReference type="EMBL" id="CAUOFW020000002">
    <property type="protein sequence ID" value="CAK9133293.1"/>
    <property type="molecule type" value="Genomic_DNA"/>
</dbReference>
<accession>A0ABC8QL04</accession>
<protein>
    <submittedName>
        <fullName evidence="2">Uncharacterized protein</fullName>
    </submittedName>
</protein>
<proteinExistence type="predicted"/>
<organism evidence="2 3">
    <name type="scientific">Ilex paraguariensis</name>
    <name type="common">yerba mate</name>
    <dbReference type="NCBI Taxonomy" id="185542"/>
    <lineage>
        <taxon>Eukaryota</taxon>
        <taxon>Viridiplantae</taxon>
        <taxon>Streptophyta</taxon>
        <taxon>Embryophyta</taxon>
        <taxon>Tracheophyta</taxon>
        <taxon>Spermatophyta</taxon>
        <taxon>Magnoliopsida</taxon>
        <taxon>eudicotyledons</taxon>
        <taxon>Gunneridae</taxon>
        <taxon>Pentapetalae</taxon>
        <taxon>asterids</taxon>
        <taxon>campanulids</taxon>
        <taxon>Aquifoliales</taxon>
        <taxon>Aquifoliaceae</taxon>
        <taxon>Ilex</taxon>
    </lineage>
</organism>